<dbReference type="OrthoDB" id="10031169at2759"/>
<evidence type="ECO:0000313" key="3">
    <source>
        <dbReference type="Proteomes" id="UP000809789"/>
    </source>
</evidence>
<protein>
    <submittedName>
        <fullName evidence="2">Uncharacterized protein</fullName>
    </submittedName>
</protein>
<feature type="compositionally biased region" description="Basic and acidic residues" evidence="1">
    <location>
        <begin position="153"/>
        <end position="162"/>
    </location>
</feature>
<keyword evidence="3" id="KW-1185">Reference proteome</keyword>
<feature type="region of interest" description="Disordered" evidence="1">
    <location>
        <begin position="79"/>
        <end position="162"/>
    </location>
</feature>
<dbReference type="AlphaFoldDB" id="A0A8K0KZL6"/>
<evidence type="ECO:0000256" key="1">
    <source>
        <dbReference type="SAM" id="MobiDB-lite"/>
    </source>
</evidence>
<gene>
    <name evidence="2" type="ORF">KVT40_006611</name>
</gene>
<name>A0A8K0KZL6_9PEZI</name>
<organism evidence="2 3">
    <name type="scientific">Elsinoe batatas</name>
    <dbReference type="NCBI Taxonomy" id="2601811"/>
    <lineage>
        <taxon>Eukaryota</taxon>
        <taxon>Fungi</taxon>
        <taxon>Dikarya</taxon>
        <taxon>Ascomycota</taxon>
        <taxon>Pezizomycotina</taxon>
        <taxon>Dothideomycetes</taxon>
        <taxon>Dothideomycetidae</taxon>
        <taxon>Myriangiales</taxon>
        <taxon>Elsinoaceae</taxon>
        <taxon>Elsinoe</taxon>
    </lineage>
</organism>
<comment type="caution">
    <text evidence="2">The sequence shown here is derived from an EMBL/GenBank/DDBJ whole genome shotgun (WGS) entry which is preliminary data.</text>
</comment>
<feature type="compositionally biased region" description="Basic and acidic residues" evidence="1">
    <location>
        <begin position="103"/>
        <end position="127"/>
    </location>
</feature>
<dbReference type="EMBL" id="JAESVG020000007">
    <property type="protein sequence ID" value="KAG8626210.1"/>
    <property type="molecule type" value="Genomic_DNA"/>
</dbReference>
<dbReference type="Proteomes" id="UP000809789">
    <property type="component" value="Unassembled WGS sequence"/>
</dbReference>
<accession>A0A8K0KZL6</accession>
<feature type="compositionally biased region" description="Basic residues" evidence="1">
    <location>
        <begin position="128"/>
        <end position="144"/>
    </location>
</feature>
<proteinExistence type="predicted"/>
<sequence length="162" mass="18971">MADNQRYERLLEEQEVNHRLQMQEQIRSKGEIVKDLVTLLKRLSPQLRATRPETIQSEVVYDDLDKSLEEIERRINAAMEYEADQDDESTEDCGTPHGGRTYQLEHEGGSHRGFHEITKDDRRAESKKQRKGKERGGKYKRSARPIRDDDEDNKNKSDPTMD</sequence>
<reference evidence="2" key="1">
    <citation type="submission" date="2021-07" db="EMBL/GenBank/DDBJ databases">
        <title>Elsinoe batatas strain:CRI-CJ2 Genome sequencing and assembly.</title>
        <authorList>
            <person name="Huang L."/>
        </authorList>
    </citation>
    <scope>NUCLEOTIDE SEQUENCE</scope>
    <source>
        <strain evidence="2">CRI-CJ2</strain>
    </source>
</reference>
<evidence type="ECO:0000313" key="2">
    <source>
        <dbReference type="EMBL" id="KAG8626210.1"/>
    </source>
</evidence>
<feature type="compositionally biased region" description="Acidic residues" evidence="1">
    <location>
        <begin position="81"/>
        <end position="91"/>
    </location>
</feature>